<protein>
    <recommendedName>
        <fullName evidence="7">Molybdopterin molybdenumtransferase</fullName>
        <ecNumber evidence="7">2.10.1.1</ecNumber>
    </recommendedName>
</protein>
<keyword evidence="10" id="KW-1185">Reference proteome</keyword>
<organism evidence="9 10">
    <name type="scientific">Rothia amarae</name>
    <dbReference type="NCBI Taxonomy" id="169480"/>
    <lineage>
        <taxon>Bacteria</taxon>
        <taxon>Bacillati</taxon>
        <taxon>Actinomycetota</taxon>
        <taxon>Actinomycetes</taxon>
        <taxon>Micrococcales</taxon>
        <taxon>Micrococcaceae</taxon>
        <taxon>Rothia</taxon>
    </lineage>
</organism>
<comment type="cofactor">
    <cofactor evidence="7">
        <name>Mg(2+)</name>
        <dbReference type="ChEBI" id="CHEBI:18420"/>
    </cofactor>
</comment>
<sequence>MRERFQQLPDPEPERVALAQANGRVLTEDILAPENVPAFPNSQMDGYALTAHAAVSTSRIFTVGADIAAGASLKNFVPEDGIAYPIMTGAEVPAGLSAVVPEEKCEPQGEKDGSFAAFQSEVYIPTTQPGQFVRQPGEDIKVGEILARAGEKISAVLVGALAAQGIKEVTVQGARRVLVVTGGDEVAANDTPAPSHIRDANGPMLIQLLAEDSAISKHLHIQDDPQKLIHHLDQAIHEFSPHLIISSGGISHGKFEVIKNAIHLLMENPTELTVQKLWFGHVSQQPGGPQGIMELAHRGSSENILWLAFPGNPVSTLISYRMFLRPHLNTSWYYTGTHLGKLQTAEPLEGLAGKTQYRRATITRASSESNATAEWLIEPDPQTGSHLLHRAAQANALVEIEPNKHYTNGDILRWYPLSTIETM</sequence>
<name>A0A7H2BL55_9MICC</name>
<dbReference type="InterPro" id="IPR038987">
    <property type="entry name" value="MoeA-like"/>
</dbReference>
<dbReference type="UniPathway" id="UPA00344"/>
<keyword evidence="7" id="KW-0479">Metal-binding</keyword>
<feature type="domain" description="MoaB/Mog" evidence="8">
    <location>
        <begin position="178"/>
        <end position="330"/>
    </location>
</feature>
<dbReference type="InterPro" id="IPR036688">
    <property type="entry name" value="MoeA_C_domain_IV_sf"/>
</dbReference>
<dbReference type="EMBL" id="CP061538">
    <property type="protein sequence ID" value="QNV40401.1"/>
    <property type="molecule type" value="Genomic_DNA"/>
</dbReference>
<gene>
    <name evidence="9" type="ORF">IDM48_03010</name>
</gene>
<dbReference type="InterPro" id="IPR036425">
    <property type="entry name" value="MoaB/Mog-like_dom_sf"/>
</dbReference>
<evidence type="ECO:0000313" key="10">
    <source>
        <dbReference type="Proteomes" id="UP000516421"/>
    </source>
</evidence>
<dbReference type="GO" id="GO:0046872">
    <property type="term" value="F:metal ion binding"/>
    <property type="evidence" value="ECO:0007669"/>
    <property type="project" value="UniProtKB-UniRule"/>
</dbReference>
<dbReference type="SUPFAM" id="SSF63882">
    <property type="entry name" value="MoeA N-terminal region -like"/>
    <property type="match status" value="1"/>
</dbReference>
<dbReference type="KEGG" id="rama:IDM48_03010"/>
<dbReference type="EC" id="2.10.1.1" evidence="7"/>
<keyword evidence="4 7" id="KW-0500">Molybdenum</keyword>
<keyword evidence="5 7" id="KW-0501">Molybdenum cofactor biosynthesis</keyword>
<dbReference type="InterPro" id="IPR001453">
    <property type="entry name" value="MoaB/Mog_dom"/>
</dbReference>
<evidence type="ECO:0000256" key="6">
    <source>
        <dbReference type="ARBA" id="ARBA00047317"/>
    </source>
</evidence>
<dbReference type="Pfam" id="PF03454">
    <property type="entry name" value="MoeA_C"/>
    <property type="match status" value="1"/>
</dbReference>
<dbReference type="Pfam" id="PF03453">
    <property type="entry name" value="MoeA_N"/>
    <property type="match status" value="1"/>
</dbReference>
<dbReference type="Gene3D" id="2.40.340.10">
    <property type="entry name" value="MoeA, C-terminal, domain IV"/>
    <property type="match status" value="1"/>
</dbReference>
<evidence type="ECO:0000259" key="8">
    <source>
        <dbReference type="SMART" id="SM00852"/>
    </source>
</evidence>
<evidence type="ECO:0000256" key="4">
    <source>
        <dbReference type="ARBA" id="ARBA00022505"/>
    </source>
</evidence>
<dbReference type="AlphaFoldDB" id="A0A7H2BL55"/>
<comment type="pathway">
    <text evidence="2 7">Cofactor biosynthesis; molybdopterin biosynthesis.</text>
</comment>
<dbReference type="Gene3D" id="2.170.190.11">
    <property type="entry name" value="Molybdopterin biosynthesis moea protein, domain 3"/>
    <property type="match status" value="1"/>
</dbReference>
<dbReference type="PANTHER" id="PTHR10192">
    <property type="entry name" value="MOLYBDOPTERIN BIOSYNTHESIS PROTEIN"/>
    <property type="match status" value="1"/>
</dbReference>
<evidence type="ECO:0000256" key="1">
    <source>
        <dbReference type="ARBA" id="ARBA00002901"/>
    </source>
</evidence>
<dbReference type="Proteomes" id="UP000516421">
    <property type="component" value="Chromosome"/>
</dbReference>
<dbReference type="Gene3D" id="3.40.980.10">
    <property type="entry name" value="MoaB/Mog-like domain"/>
    <property type="match status" value="1"/>
</dbReference>
<evidence type="ECO:0000256" key="5">
    <source>
        <dbReference type="ARBA" id="ARBA00023150"/>
    </source>
</evidence>
<dbReference type="SUPFAM" id="SSF63867">
    <property type="entry name" value="MoeA C-terminal domain-like"/>
    <property type="match status" value="1"/>
</dbReference>
<evidence type="ECO:0000256" key="7">
    <source>
        <dbReference type="RuleBase" id="RU365090"/>
    </source>
</evidence>
<comment type="function">
    <text evidence="1 7">Catalyzes the insertion of molybdate into adenylated molybdopterin with the concomitant release of AMP.</text>
</comment>
<dbReference type="GO" id="GO:0061599">
    <property type="term" value="F:molybdopterin molybdotransferase activity"/>
    <property type="evidence" value="ECO:0007669"/>
    <property type="project" value="UniProtKB-UniRule"/>
</dbReference>
<dbReference type="SUPFAM" id="SSF53218">
    <property type="entry name" value="Molybdenum cofactor biosynthesis proteins"/>
    <property type="match status" value="1"/>
</dbReference>
<evidence type="ECO:0000313" key="9">
    <source>
        <dbReference type="EMBL" id="QNV40401.1"/>
    </source>
</evidence>
<keyword evidence="7" id="KW-0460">Magnesium</keyword>
<dbReference type="GO" id="GO:0006777">
    <property type="term" value="P:Mo-molybdopterin cofactor biosynthetic process"/>
    <property type="evidence" value="ECO:0007669"/>
    <property type="project" value="UniProtKB-UniRule"/>
</dbReference>
<dbReference type="PANTHER" id="PTHR10192:SF5">
    <property type="entry name" value="GEPHYRIN"/>
    <property type="match status" value="1"/>
</dbReference>
<dbReference type="SMART" id="SM00852">
    <property type="entry name" value="MoCF_biosynth"/>
    <property type="match status" value="1"/>
</dbReference>
<dbReference type="GO" id="GO:0005829">
    <property type="term" value="C:cytosol"/>
    <property type="evidence" value="ECO:0007669"/>
    <property type="project" value="TreeGrafter"/>
</dbReference>
<dbReference type="RefSeq" id="WP_190617985.1">
    <property type="nucleotide sequence ID" value="NZ_CP061538.1"/>
</dbReference>
<evidence type="ECO:0000256" key="3">
    <source>
        <dbReference type="ARBA" id="ARBA00010763"/>
    </source>
</evidence>
<proteinExistence type="inferred from homology"/>
<dbReference type="InterPro" id="IPR036135">
    <property type="entry name" value="MoeA_linker/N_sf"/>
</dbReference>
<dbReference type="CDD" id="cd00887">
    <property type="entry name" value="MoeA"/>
    <property type="match status" value="1"/>
</dbReference>
<comment type="similarity">
    <text evidence="3 7">Belongs to the MoeA family.</text>
</comment>
<accession>A0A7H2BL55</accession>
<evidence type="ECO:0000256" key="2">
    <source>
        <dbReference type="ARBA" id="ARBA00005046"/>
    </source>
</evidence>
<reference evidence="9 10" key="1">
    <citation type="submission" date="2020-09" db="EMBL/GenBank/DDBJ databases">
        <title>Investigation of environmental microbe.</title>
        <authorList>
            <person name="Ou Y."/>
            <person name="Kang Q."/>
        </authorList>
    </citation>
    <scope>NUCLEOTIDE SEQUENCE [LARGE SCALE GENOMIC DNA]</scope>
    <source>
        <strain evidence="9 10">KJZ-9</strain>
    </source>
</reference>
<dbReference type="Gene3D" id="3.90.105.10">
    <property type="entry name" value="Molybdopterin biosynthesis moea protein, domain 2"/>
    <property type="match status" value="1"/>
</dbReference>
<dbReference type="InterPro" id="IPR005111">
    <property type="entry name" value="MoeA_C_domain_IV"/>
</dbReference>
<keyword evidence="7 9" id="KW-0808">Transferase</keyword>
<dbReference type="Pfam" id="PF00994">
    <property type="entry name" value="MoCF_biosynth"/>
    <property type="match status" value="1"/>
</dbReference>
<dbReference type="InterPro" id="IPR005110">
    <property type="entry name" value="MoeA_linker/N"/>
</dbReference>
<comment type="catalytic activity">
    <reaction evidence="6">
        <text>adenylyl-molybdopterin + molybdate = Mo-molybdopterin + AMP + H(+)</text>
        <dbReference type="Rhea" id="RHEA:35047"/>
        <dbReference type="ChEBI" id="CHEBI:15378"/>
        <dbReference type="ChEBI" id="CHEBI:36264"/>
        <dbReference type="ChEBI" id="CHEBI:62727"/>
        <dbReference type="ChEBI" id="CHEBI:71302"/>
        <dbReference type="ChEBI" id="CHEBI:456215"/>
        <dbReference type="EC" id="2.10.1.1"/>
    </reaction>
</comment>